<dbReference type="PANTHER" id="PTHR45138:SF9">
    <property type="entry name" value="DIGUANYLATE CYCLASE DGCM-RELATED"/>
    <property type="match status" value="1"/>
</dbReference>
<feature type="region of interest" description="Disordered" evidence="4">
    <location>
        <begin position="165"/>
        <end position="196"/>
    </location>
</feature>
<keyword evidence="7" id="KW-1185">Reference proteome</keyword>
<evidence type="ECO:0000313" key="7">
    <source>
        <dbReference type="Proteomes" id="UP000663444"/>
    </source>
</evidence>
<dbReference type="InterPro" id="IPR043128">
    <property type="entry name" value="Rev_trsase/Diguanyl_cyclase"/>
</dbReference>
<dbReference type="InterPro" id="IPR050469">
    <property type="entry name" value="Diguanylate_Cyclase"/>
</dbReference>
<dbReference type="EC" id="2.7.7.65" evidence="1"/>
<comment type="catalytic activity">
    <reaction evidence="2">
        <text>2 GTP = 3',3'-c-di-GMP + 2 diphosphate</text>
        <dbReference type="Rhea" id="RHEA:24898"/>
        <dbReference type="ChEBI" id="CHEBI:33019"/>
        <dbReference type="ChEBI" id="CHEBI:37565"/>
        <dbReference type="ChEBI" id="CHEBI:58805"/>
        <dbReference type="EC" id="2.7.7.65"/>
    </reaction>
</comment>
<evidence type="ECO:0000256" key="3">
    <source>
        <dbReference type="SAM" id="Coils"/>
    </source>
</evidence>
<dbReference type="InterPro" id="IPR029787">
    <property type="entry name" value="Nucleotide_cyclase"/>
</dbReference>
<organism evidence="6 7">
    <name type="scientific">Azospira restricta</name>
    <dbReference type="NCBI Taxonomy" id="404405"/>
    <lineage>
        <taxon>Bacteria</taxon>
        <taxon>Pseudomonadati</taxon>
        <taxon>Pseudomonadota</taxon>
        <taxon>Betaproteobacteria</taxon>
        <taxon>Rhodocyclales</taxon>
        <taxon>Rhodocyclaceae</taxon>
        <taxon>Azospira</taxon>
    </lineage>
</organism>
<dbReference type="FunFam" id="3.30.70.270:FF:000001">
    <property type="entry name" value="Diguanylate cyclase domain protein"/>
    <property type="match status" value="1"/>
</dbReference>
<dbReference type="Pfam" id="PF00990">
    <property type="entry name" value="GGDEF"/>
    <property type="match status" value="1"/>
</dbReference>
<dbReference type="NCBIfam" id="TIGR00254">
    <property type="entry name" value="GGDEF"/>
    <property type="match status" value="1"/>
</dbReference>
<evidence type="ECO:0000256" key="1">
    <source>
        <dbReference type="ARBA" id="ARBA00012528"/>
    </source>
</evidence>
<dbReference type="AlphaFoldDB" id="A0A974SS42"/>
<evidence type="ECO:0000313" key="6">
    <source>
        <dbReference type="EMBL" id="QRJ65498.1"/>
    </source>
</evidence>
<accession>A0A974SS42</accession>
<dbReference type="SMART" id="SM00267">
    <property type="entry name" value="GGDEF"/>
    <property type="match status" value="1"/>
</dbReference>
<dbReference type="KEGG" id="ares:IWH25_09300"/>
<feature type="domain" description="GGDEF" evidence="5">
    <location>
        <begin position="465"/>
        <end position="595"/>
    </location>
</feature>
<feature type="coiled-coil region" evidence="3">
    <location>
        <begin position="400"/>
        <end position="434"/>
    </location>
</feature>
<dbReference type="GO" id="GO:0052621">
    <property type="term" value="F:diguanylate cyclase activity"/>
    <property type="evidence" value="ECO:0007669"/>
    <property type="project" value="UniProtKB-EC"/>
</dbReference>
<evidence type="ECO:0000256" key="4">
    <source>
        <dbReference type="SAM" id="MobiDB-lite"/>
    </source>
</evidence>
<sequence>MPPLSNPIEIAREAFRLLATRRIAPTPENYRTVYHEIAGTRAEEVVTFPAEQLKSLQQGLPRATPAQLRLARELEQAAKEENWTAYRDTLVRFIEEQSAVESLPWGELINSLLREWESSRAGLTPGKKREALEHLFASSGNNAETLYNRLQSLVRAWSQGARGDEQELVVGDIPPPPETPHAEGAPAPAPPPSRASELLPQMRDLLAFALENAVAAQIVEAPELSAQARALADMARKANSVQAIEALLAELKRFAYRLELLADDRSELRAGLLHLLQLIVDNIGELVVDDQWLQGQIAVIRDIVARPLSLRTIDDAERRIKEVVFKQSQLKHSLVEAKEALKTMLAGFVDHLAEFAESTSDYHDKIEACAQKISAADDINQLADVVQEVMRETRVIQLNAQRSRDELQATRRRVQETEQRIGELQHELEKASSLVRHDQLTGALNRRGLEEAFDKEAARAQRRRMPLCLALLDIDNFKKLNDSLGHDAGDAALIHLATVIRESMRPQDTVARFGGEEFVILLPDTALDDANRALVRLQRELTKRFFLHNNDKLLITFSAGVTELRSEDSQDAIMKRADRAMYAAKAAGKNRVQTA</sequence>
<dbReference type="EMBL" id="CP064781">
    <property type="protein sequence ID" value="QRJ65498.1"/>
    <property type="molecule type" value="Genomic_DNA"/>
</dbReference>
<evidence type="ECO:0000256" key="2">
    <source>
        <dbReference type="ARBA" id="ARBA00034247"/>
    </source>
</evidence>
<dbReference type="Proteomes" id="UP000663444">
    <property type="component" value="Chromosome"/>
</dbReference>
<gene>
    <name evidence="6" type="ORF">IWH25_09300</name>
</gene>
<dbReference type="PANTHER" id="PTHR45138">
    <property type="entry name" value="REGULATORY COMPONENTS OF SENSORY TRANSDUCTION SYSTEM"/>
    <property type="match status" value="1"/>
</dbReference>
<dbReference type="SUPFAM" id="SSF55073">
    <property type="entry name" value="Nucleotide cyclase"/>
    <property type="match status" value="1"/>
</dbReference>
<evidence type="ECO:0000259" key="5">
    <source>
        <dbReference type="PROSITE" id="PS50887"/>
    </source>
</evidence>
<protein>
    <recommendedName>
        <fullName evidence="1">diguanylate cyclase</fullName>
        <ecNumber evidence="1">2.7.7.65</ecNumber>
    </recommendedName>
</protein>
<dbReference type="InterPro" id="IPR000160">
    <property type="entry name" value="GGDEF_dom"/>
</dbReference>
<proteinExistence type="predicted"/>
<name>A0A974SS42_9RHOO</name>
<dbReference type="RefSeq" id="WP_203389029.1">
    <property type="nucleotide sequence ID" value="NZ_CP064781.1"/>
</dbReference>
<keyword evidence="3" id="KW-0175">Coiled coil</keyword>
<dbReference type="SUPFAM" id="SSF58104">
    <property type="entry name" value="Methyl-accepting chemotaxis protein (MCP) signaling domain"/>
    <property type="match status" value="1"/>
</dbReference>
<dbReference type="Gene3D" id="3.30.70.270">
    <property type="match status" value="1"/>
</dbReference>
<dbReference type="PROSITE" id="PS50887">
    <property type="entry name" value="GGDEF"/>
    <property type="match status" value="1"/>
</dbReference>
<reference evidence="6" key="1">
    <citation type="submission" date="2020-11" db="EMBL/GenBank/DDBJ databases">
        <title>Azospira restricta DSM 18626 genome sequence.</title>
        <authorList>
            <person name="Moe W.M."/>
        </authorList>
    </citation>
    <scope>NUCLEOTIDE SEQUENCE</scope>
    <source>
        <strain evidence="6">DSM 18626</strain>
    </source>
</reference>
<dbReference type="CDD" id="cd01949">
    <property type="entry name" value="GGDEF"/>
    <property type="match status" value="1"/>
</dbReference>